<dbReference type="KEGG" id="gsn:YC6258_05055"/>
<dbReference type="OrthoDB" id="8906853at2"/>
<keyword evidence="3" id="KW-1185">Reference proteome</keyword>
<organism evidence="2 3">
    <name type="scientific">Gynuella sunshinyii YC6258</name>
    <dbReference type="NCBI Taxonomy" id="1445510"/>
    <lineage>
        <taxon>Bacteria</taxon>
        <taxon>Pseudomonadati</taxon>
        <taxon>Pseudomonadota</taxon>
        <taxon>Gammaproteobacteria</taxon>
        <taxon>Oceanospirillales</taxon>
        <taxon>Saccharospirillaceae</taxon>
        <taxon>Gynuella</taxon>
    </lineage>
</organism>
<dbReference type="AlphaFoldDB" id="A0A0C5VCM4"/>
<dbReference type="InterPro" id="IPR040841">
    <property type="entry name" value="Luciferase_dom"/>
</dbReference>
<dbReference type="HOGENOM" id="CLU_2129936_0_0_6"/>
<feature type="domain" description="Luciferase" evidence="1">
    <location>
        <begin position="36"/>
        <end position="100"/>
    </location>
</feature>
<evidence type="ECO:0000313" key="2">
    <source>
        <dbReference type="EMBL" id="AJQ97085.1"/>
    </source>
</evidence>
<dbReference type="Pfam" id="PF17648">
    <property type="entry name" value="Luciferase"/>
    <property type="match status" value="1"/>
</dbReference>
<protein>
    <recommendedName>
        <fullName evidence="1">Luciferase domain-containing protein</fullName>
    </recommendedName>
</protein>
<dbReference type="Proteomes" id="UP000032266">
    <property type="component" value="Chromosome"/>
</dbReference>
<reference evidence="2 3" key="1">
    <citation type="submission" date="2014-01" db="EMBL/GenBank/DDBJ databases">
        <title>Full genme sequencing of cellulolytic bacterium Gynuella sunshinyii YC6258T gen. nov., sp. nov.</title>
        <authorList>
            <person name="Khan H."/>
            <person name="Chung E.J."/>
            <person name="Chung Y.R."/>
        </authorList>
    </citation>
    <scope>NUCLEOTIDE SEQUENCE [LARGE SCALE GENOMIC DNA]</scope>
    <source>
        <strain evidence="2 3">YC6258</strain>
    </source>
</reference>
<dbReference type="EMBL" id="CP007142">
    <property type="protein sequence ID" value="AJQ97085.1"/>
    <property type="molecule type" value="Genomic_DNA"/>
</dbReference>
<accession>A0A0C5VCM4</accession>
<gene>
    <name evidence="2" type="ORF">YC6258_05055</name>
</gene>
<evidence type="ECO:0000259" key="1">
    <source>
        <dbReference type="Pfam" id="PF17648"/>
    </source>
</evidence>
<dbReference type="RefSeq" id="WP_044618926.1">
    <property type="nucleotide sequence ID" value="NZ_CP007142.1"/>
</dbReference>
<sequence>MNHLKNVLTDKLETMFGVQNLPSPVAGGSSLFFNGIEFAHFHNDFELDLKLTRKIISQQQLTHPTDSIFHPKRSANSQWIELRYENLEDVDKVVELVKLAIRQLPGSPPRTRK</sequence>
<name>A0A0C5VCM4_9GAMM</name>
<proteinExistence type="predicted"/>
<evidence type="ECO:0000313" key="3">
    <source>
        <dbReference type="Proteomes" id="UP000032266"/>
    </source>
</evidence>